<feature type="transmembrane region" description="Helical" evidence="1">
    <location>
        <begin position="12"/>
        <end position="30"/>
    </location>
</feature>
<evidence type="ECO:0000256" key="1">
    <source>
        <dbReference type="SAM" id="Phobius"/>
    </source>
</evidence>
<evidence type="ECO:0000313" key="3">
    <source>
        <dbReference type="Proteomes" id="UP001155586"/>
    </source>
</evidence>
<keyword evidence="1" id="KW-0472">Membrane</keyword>
<protein>
    <submittedName>
        <fullName evidence="2">DUF2850 domain-containing protein</fullName>
    </submittedName>
</protein>
<dbReference type="Proteomes" id="UP001155586">
    <property type="component" value="Unassembled WGS sequence"/>
</dbReference>
<dbReference type="EMBL" id="JAKRRX010000037">
    <property type="protein sequence ID" value="MCW8333854.1"/>
    <property type="molecule type" value="Genomic_DNA"/>
</dbReference>
<dbReference type="RefSeq" id="WP_252034122.1">
    <property type="nucleotide sequence ID" value="NZ_JAKRRX010000037.1"/>
</dbReference>
<dbReference type="InterPro" id="IPR021271">
    <property type="entry name" value="DUF2850"/>
</dbReference>
<dbReference type="AlphaFoldDB" id="A0A9X3CDV9"/>
<keyword evidence="1" id="KW-1133">Transmembrane helix</keyword>
<reference evidence="2" key="1">
    <citation type="submission" date="2022-02" db="EMBL/GenBank/DDBJ databases">
        <title>Vibrio sp. nov., a new bacterium isolated from Bohai sea, China.</title>
        <authorList>
            <person name="Yuan Y."/>
        </authorList>
    </citation>
    <scope>NUCLEOTIDE SEQUENCE</scope>
    <source>
        <strain evidence="2">DBSS07</strain>
    </source>
</reference>
<keyword evidence="3" id="KW-1185">Reference proteome</keyword>
<comment type="caution">
    <text evidence="2">The sequence shown here is derived from an EMBL/GenBank/DDBJ whole genome shotgun (WGS) entry which is preliminary data.</text>
</comment>
<sequence>MTRQRAIKTALTVILCIMGFGFASLIYVSYQEYVNPKHVYGDWIEIGAPNYNTEVLTLNEVGFFRNHRLITTHFEFDGKRVHIKTGDGKAVYQIAGTFESPQLKRLVPNSPTQIFIKKGYESTVDMEGGGGVAKNRRAALADHFSGKK</sequence>
<name>A0A9X3CDV9_9VIBR</name>
<dbReference type="Pfam" id="PF11012">
    <property type="entry name" value="DUF2850"/>
    <property type="match status" value="1"/>
</dbReference>
<keyword evidence="1" id="KW-0812">Transmembrane</keyword>
<accession>A0A9X3CDV9</accession>
<organism evidence="2 3">
    <name type="scientific">Vibrio paucivorans</name>
    <dbReference type="NCBI Taxonomy" id="2829489"/>
    <lineage>
        <taxon>Bacteria</taxon>
        <taxon>Pseudomonadati</taxon>
        <taxon>Pseudomonadota</taxon>
        <taxon>Gammaproteobacteria</taxon>
        <taxon>Vibrionales</taxon>
        <taxon>Vibrionaceae</taxon>
        <taxon>Vibrio</taxon>
    </lineage>
</organism>
<proteinExistence type="predicted"/>
<gene>
    <name evidence="2" type="ORF">MD483_08455</name>
</gene>
<evidence type="ECO:0000313" key="2">
    <source>
        <dbReference type="EMBL" id="MCW8333854.1"/>
    </source>
</evidence>